<proteinExistence type="predicted"/>
<gene>
    <name evidence="2" type="ORF">FVR03_15060</name>
</gene>
<evidence type="ECO:0000313" key="3">
    <source>
        <dbReference type="Proteomes" id="UP000321926"/>
    </source>
</evidence>
<name>A0A5C8JIG0_9BACT</name>
<organism evidence="2 3">
    <name type="scientific">Pontibacter qinzhouensis</name>
    <dbReference type="NCBI Taxonomy" id="2603253"/>
    <lineage>
        <taxon>Bacteria</taxon>
        <taxon>Pseudomonadati</taxon>
        <taxon>Bacteroidota</taxon>
        <taxon>Cytophagia</taxon>
        <taxon>Cytophagales</taxon>
        <taxon>Hymenobacteraceae</taxon>
        <taxon>Pontibacter</taxon>
    </lineage>
</organism>
<sequence>KGKIFLPYLARQARQNPTPLSFFRNFILERGGEHKDQFDIKLRAMTPLVDAARVLTLENRITGENNTIKRYEKLAELEPQNAALYRETAMAYEIMMRLRALNGIRCHNSGRYIKPEQLSKIERQTLRNTFVTITDIQELLQVRFQLGYLR</sequence>
<evidence type="ECO:0000313" key="2">
    <source>
        <dbReference type="EMBL" id="TXK37559.1"/>
    </source>
</evidence>
<keyword evidence="2" id="KW-0808">Transferase</keyword>
<dbReference type="EMBL" id="VRTY01000059">
    <property type="protein sequence ID" value="TXK37559.1"/>
    <property type="molecule type" value="Genomic_DNA"/>
</dbReference>
<feature type="domain" description="DUF294" evidence="1">
    <location>
        <begin position="4"/>
        <end position="144"/>
    </location>
</feature>
<dbReference type="GO" id="GO:0016740">
    <property type="term" value="F:transferase activity"/>
    <property type="evidence" value="ECO:0007669"/>
    <property type="project" value="UniProtKB-KW"/>
</dbReference>
<accession>A0A5C8JIG0</accession>
<feature type="non-terminal residue" evidence="2">
    <location>
        <position position="1"/>
    </location>
</feature>
<keyword evidence="3" id="KW-1185">Reference proteome</keyword>
<dbReference type="Pfam" id="PF10335">
    <property type="entry name" value="DUF294_C"/>
    <property type="match status" value="1"/>
</dbReference>
<reference evidence="2 3" key="1">
    <citation type="submission" date="2019-08" db="EMBL/GenBank/DDBJ databases">
        <authorList>
            <person name="Shi S."/>
        </authorList>
    </citation>
    <scope>NUCLEOTIDE SEQUENCE [LARGE SCALE GENOMIC DNA]</scope>
    <source>
        <strain evidence="2 3">GY10130</strain>
    </source>
</reference>
<dbReference type="InterPro" id="IPR018821">
    <property type="entry name" value="DUF294_put_nucleoTrafse_sb-bd"/>
</dbReference>
<dbReference type="AlphaFoldDB" id="A0A5C8JIG0"/>
<dbReference type="RefSeq" id="WP_304608226.1">
    <property type="nucleotide sequence ID" value="NZ_VRTY01000059.1"/>
</dbReference>
<comment type="caution">
    <text evidence="2">The sequence shown here is derived from an EMBL/GenBank/DDBJ whole genome shotgun (WGS) entry which is preliminary data.</text>
</comment>
<protein>
    <submittedName>
        <fullName evidence="2">Nucleotidyltransferase</fullName>
    </submittedName>
</protein>
<evidence type="ECO:0000259" key="1">
    <source>
        <dbReference type="Pfam" id="PF10335"/>
    </source>
</evidence>
<dbReference type="Proteomes" id="UP000321926">
    <property type="component" value="Unassembled WGS sequence"/>
</dbReference>